<proteinExistence type="predicted"/>
<name>A0A6A0A1F4_HAELA</name>
<dbReference type="EMBL" id="BLLF01002681">
    <property type="protein sequence ID" value="GFH24968.1"/>
    <property type="molecule type" value="Genomic_DNA"/>
</dbReference>
<protein>
    <submittedName>
        <fullName evidence="2">Uncharacterized protein</fullName>
    </submittedName>
</protein>
<accession>A0A6A0A1F4</accession>
<comment type="caution">
    <text evidence="2">The sequence shown here is derived from an EMBL/GenBank/DDBJ whole genome shotgun (WGS) entry which is preliminary data.</text>
</comment>
<dbReference type="AlphaFoldDB" id="A0A6A0A1F4"/>
<gene>
    <name evidence="2" type="ORF">HaLaN_22852</name>
</gene>
<organism evidence="2 3">
    <name type="scientific">Haematococcus lacustris</name>
    <name type="common">Green alga</name>
    <name type="synonym">Haematococcus pluvialis</name>
    <dbReference type="NCBI Taxonomy" id="44745"/>
    <lineage>
        <taxon>Eukaryota</taxon>
        <taxon>Viridiplantae</taxon>
        <taxon>Chlorophyta</taxon>
        <taxon>core chlorophytes</taxon>
        <taxon>Chlorophyceae</taxon>
        <taxon>CS clade</taxon>
        <taxon>Chlamydomonadales</taxon>
        <taxon>Haematococcaceae</taxon>
        <taxon>Haematococcus</taxon>
    </lineage>
</organism>
<sequence length="131" mass="15154">MEEAAKKLKEYARILHRIRYTHKVPDDMISSNLHMVECRLPQQEKERGRSCWDNEFWVERGMQRGKKYSTAHAAGYQRGLTMGIRERLSRRSQLFLSTHTRWDDSDGGDLDSGDILQPRTVLGADGPQPPV</sequence>
<feature type="region of interest" description="Disordered" evidence="1">
    <location>
        <begin position="100"/>
        <end position="131"/>
    </location>
</feature>
<dbReference type="Proteomes" id="UP000485058">
    <property type="component" value="Unassembled WGS sequence"/>
</dbReference>
<evidence type="ECO:0000256" key="1">
    <source>
        <dbReference type="SAM" id="MobiDB-lite"/>
    </source>
</evidence>
<evidence type="ECO:0000313" key="3">
    <source>
        <dbReference type="Proteomes" id="UP000485058"/>
    </source>
</evidence>
<evidence type="ECO:0000313" key="2">
    <source>
        <dbReference type="EMBL" id="GFH24968.1"/>
    </source>
</evidence>
<keyword evidence="3" id="KW-1185">Reference proteome</keyword>
<reference evidence="2 3" key="1">
    <citation type="submission" date="2020-02" db="EMBL/GenBank/DDBJ databases">
        <title>Draft genome sequence of Haematococcus lacustris strain NIES-144.</title>
        <authorList>
            <person name="Morimoto D."/>
            <person name="Nakagawa S."/>
            <person name="Yoshida T."/>
            <person name="Sawayama S."/>
        </authorList>
    </citation>
    <scope>NUCLEOTIDE SEQUENCE [LARGE SCALE GENOMIC DNA]</scope>
    <source>
        <strain evidence="2 3">NIES-144</strain>
    </source>
</reference>